<dbReference type="SUPFAM" id="SSF47113">
    <property type="entry name" value="Histone-fold"/>
    <property type="match status" value="1"/>
</dbReference>
<accession>A0AA38T5G2</accession>
<feature type="compositionally biased region" description="Acidic residues" evidence="3">
    <location>
        <begin position="57"/>
        <end position="75"/>
    </location>
</feature>
<evidence type="ECO:0000313" key="6">
    <source>
        <dbReference type="Proteomes" id="UP001172457"/>
    </source>
</evidence>
<dbReference type="GO" id="GO:0000786">
    <property type="term" value="C:nucleosome"/>
    <property type="evidence" value="ECO:0007669"/>
    <property type="project" value="InterPro"/>
</dbReference>
<dbReference type="PRINTS" id="PR00621">
    <property type="entry name" value="HISTONEH2B"/>
</dbReference>
<reference evidence="5" key="1">
    <citation type="submission" date="2023-03" db="EMBL/GenBank/DDBJ databases">
        <title>Chromosome-scale reference genome and RAD-based genetic map of yellow starthistle (Centaurea solstitialis) reveal putative structural variation and QTLs associated with invader traits.</title>
        <authorList>
            <person name="Reatini B."/>
            <person name="Cang F.A."/>
            <person name="Jiang Q."/>
            <person name="Mckibben M.T.W."/>
            <person name="Barker M.S."/>
            <person name="Rieseberg L.H."/>
            <person name="Dlugosch K.M."/>
        </authorList>
    </citation>
    <scope>NUCLEOTIDE SEQUENCE</scope>
    <source>
        <strain evidence="5">CAN-66</strain>
        <tissue evidence="5">Leaf</tissue>
    </source>
</reference>
<dbReference type="AlphaFoldDB" id="A0AA38T5G2"/>
<gene>
    <name evidence="5" type="ORF">OSB04_009328</name>
</gene>
<feature type="region of interest" description="Disordered" evidence="3">
    <location>
        <begin position="27"/>
        <end position="126"/>
    </location>
</feature>
<dbReference type="FunFam" id="1.10.20.10:FF:000043">
    <property type="entry name" value="Histone H2B"/>
    <property type="match status" value="1"/>
</dbReference>
<dbReference type="GO" id="GO:0005634">
    <property type="term" value="C:nucleus"/>
    <property type="evidence" value="ECO:0007669"/>
    <property type="project" value="UniProtKB-ARBA"/>
</dbReference>
<dbReference type="InterPro" id="IPR000558">
    <property type="entry name" value="Histone_H2B"/>
</dbReference>
<dbReference type="InterPro" id="IPR009072">
    <property type="entry name" value="Histone-fold"/>
</dbReference>
<dbReference type="CDD" id="cd22910">
    <property type="entry name" value="HFD_H2B"/>
    <property type="match status" value="1"/>
</dbReference>
<feature type="compositionally biased region" description="Low complexity" evidence="3">
    <location>
        <begin position="30"/>
        <end position="41"/>
    </location>
</feature>
<sequence length="223" mass="24507">MAPKKKTVVKTTKKTIKETVQVAVIDPQATTTNPPTPSTISSKEKTEIVTVKTPQTLEEDDDDDDETQQPQEEDIVNGNGRERREIKIQDAGTTPKTGGGRRRKAASGGDPAKKMMKKKRRRVGESGGEGYKRYVYRVLRQVHPDLGISSKAMSVINNLMVDMFERVAEEAGRLSDYGKKMTMTAREIQGAVKLVLPGELGKHAVAEGTKAVTAYMAYGRSKV</sequence>
<organism evidence="5 6">
    <name type="scientific">Centaurea solstitialis</name>
    <name type="common">yellow star-thistle</name>
    <dbReference type="NCBI Taxonomy" id="347529"/>
    <lineage>
        <taxon>Eukaryota</taxon>
        <taxon>Viridiplantae</taxon>
        <taxon>Streptophyta</taxon>
        <taxon>Embryophyta</taxon>
        <taxon>Tracheophyta</taxon>
        <taxon>Spermatophyta</taxon>
        <taxon>Magnoliopsida</taxon>
        <taxon>eudicotyledons</taxon>
        <taxon>Gunneridae</taxon>
        <taxon>Pentapetalae</taxon>
        <taxon>asterids</taxon>
        <taxon>campanulids</taxon>
        <taxon>Asterales</taxon>
        <taxon>Asteraceae</taxon>
        <taxon>Carduoideae</taxon>
        <taxon>Cardueae</taxon>
        <taxon>Centaureinae</taxon>
        <taxon>Centaurea</taxon>
    </lineage>
</organism>
<dbReference type="GO" id="GO:0030527">
    <property type="term" value="F:structural constituent of chromatin"/>
    <property type="evidence" value="ECO:0007669"/>
    <property type="project" value="InterPro"/>
</dbReference>
<dbReference type="Pfam" id="PF00125">
    <property type="entry name" value="Histone"/>
    <property type="match status" value="1"/>
</dbReference>
<dbReference type="GO" id="GO:0003677">
    <property type="term" value="F:DNA binding"/>
    <property type="evidence" value="ECO:0007669"/>
    <property type="project" value="InterPro"/>
</dbReference>
<dbReference type="SMART" id="SM00427">
    <property type="entry name" value="H2B"/>
    <property type="match status" value="1"/>
</dbReference>
<comment type="similarity">
    <text evidence="2">Belongs to the histone H2B family.</text>
</comment>
<comment type="function">
    <text evidence="1">Core component of nucleosome. Nucleosomes wrap and compact DNA into chromatin, limiting DNA accessibility to the cellular machineries which require DNA as a template. Histones thereby play a central role in transcription regulation, DNA repair, DNA replication and chromosomal stability. DNA accessibility is regulated via a complex set of post-translational modifications of histones, also called histone code, and nucleosome remodeling.</text>
</comment>
<dbReference type="EMBL" id="JARYMX010000003">
    <property type="protein sequence ID" value="KAJ9554714.1"/>
    <property type="molecule type" value="Genomic_DNA"/>
</dbReference>
<proteinExistence type="inferred from homology"/>
<dbReference type="Proteomes" id="UP001172457">
    <property type="component" value="Chromosome 3"/>
</dbReference>
<evidence type="ECO:0000259" key="4">
    <source>
        <dbReference type="Pfam" id="PF00125"/>
    </source>
</evidence>
<name>A0AA38T5G2_9ASTR</name>
<evidence type="ECO:0000313" key="5">
    <source>
        <dbReference type="EMBL" id="KAJ9554714.1"/>
    </source>
</evidence>
<keyword evidence="6" id="KW-1185">Reference proteome</keyword>
<comment type="caution">
    <text evidence="5">The sequence shown here is derived from an EMBL/GenBank/DDBJ whole genome shotgun (WGS) entry which is preliminary data.</text>
</comment>
<dbReference type="GO" id="GO:0046982">
    <property type="term" value="F:protein heterodimerization activity"/>
    <property type="evidence" value="ECO:0007669"/>
    <property type="project" value="InterPro"/>
</dbReference>
<protein>
    <recommendedName>
        <fullName evidence="4">Core Histone H2A/H2B/H3 domain-containing protein</fullName>
    </recommendedName>
</protein>
<evidence type="ECO:0000256" key="1">
    <source>
        <dbReference type="ARBA" id="ARBA00002001"/>
    </source>
</evidence>
<dbReference type="InterPro" id="IPR007125">
    <property type="entry name" value="H2A/H2B/H3"/>
</dbReference>
<dbReference type="Gene3D" id="1.10.20.10">
    <property type="entry name" value="Histone, subunit A"/>
    <property type="match status" value="1"/>
</dbReference>
<evidence type="ECO:0000256" key="3">
    <source>
        <dbReference type="SAM" id="MobiDB-lite"/>
    </source>
</evidence>
<feature type="domain" description="Core Histone H2A/H2B/H3" evidence="4">
    <location>
        <begin position="113"/>
        <end position="194"/>
    </location>
</feature>
<dbReference type="PANTHER" id="PTHR23428">
    <property type="entry name" value="HISTONE H2B"/>
    <property type="match status" value="1"/>
</dbReference>
<evidence type="ECO:0000256" key="2">
    <source>
        <dbReference type="ARBA" id="ARBA00006846"/>
    </source>
</evidence>